<dbReference type="Proteomes" id="UP001065298">
    <property type="component" value="Chromosome 5"/>
</dbReference>
<reference evidence="1" key="1">
    <citation type="submission" date="2022-06" db="EMBL/GenBank/DDBJ databases">
        <title>Fusarium solani species complex genomes reveal bases of compartmentalisation and animal pathogenesis.</title>
        <authorList>
            <person name="Tsai I.J."/>
        </authorList>
    </citation>
    <scope>NUCLEOTIDE SEQUENCE</scope>
    <source>
        <strain evidence="1">Fu6.1</strain>
    </source>
</reference>
<keyword evidence="2" id="KW-1185">Reference proteome</keyword>
<accession>A0ACC0QYH1</accession>
<evidence type="ECO:0000313" key="2">
    <source>
        <dbReference type="Proteomes" id="UP001065298"/>
    </source>
</evidence>
<proteinExistence type="predicted"/>
<name>A0ACC0QYH1_9HYPO</name>
<protein>
    <submittedName>
        <fullName evidence="1">Uncharacterized protein</fullName>
    </submittedName>
</protein>
<organism evidence="1 2">
    <name type="scientific">Fusarium keratoplasticum</name>
    <dbReference type="NCBI Taxonomy" id="1328300"/>
    <lineage>
        <taxon>Eukaryota</taxon>
        <taxon>Fungi</taxon>
        <taxon>Dikarya</taxon>
        <taxon>Ascomycota</taxon>
        <taxon>Pezizomycotina</taxon>
        <taxon>Sordariomycetes</taxon>
        <taxon>Hypocreomycetidae</taxon>
        <taxon>Hypocreales</taxon>
        <taxon>Nectriaceae</taxon>
        <taxon>Fusarium</taxon>
        <taxon>Fusarium solani species complex</taxon>
    </lineage>
</organism>
<gene>
    <name evidence="1" type="ORF">NCS57_00797100</name>
</gene>
<comment type="caution">
    <text evidence="1">The sequence shown here is derived from an EMBL/GenBank/DDBJ whole genome shotgun (WGS) entry which is preliminary data.</text>
</comment>
<dbReference type="EMBL" id="CM046507">
    <property type="protein sequence ID" value="KAI8669809.1"/>
    <property type="molecule type" value="Genomic_DNA"/>
</dbReference>
<sequence length="359" mass="38233">MATASFDYEQRKLCQSLIPPASQPDTVSLLKKKALSALGKSGDTAICIPSDVESDTEDEDNKSRELNILQSYVIRASTPDYLDLTGTKHGITKPEAATGAETATAVSPAQAEAGLAWPNETQVSRLAEPESSQQSYEINHMLTGDMSACQDVNFATPPASPNSQPYPVAADRQQLRPAPASQQGNMMVDAIFDHDACHSSQGHPDSPSTCIHSPRAAGPVEAVQASLWESEIPAGNSCDDAIPKAYTPSPARPSLEPHQGQGLDDASSASSHIESEVTEGGSGFAAEVSSTSPSLRRFRHKSLQVHKTMQPKDGDADSEAPRSEDGLNGLESQHQKENSPPLPYDEDSGSEDDDFDDVH</sequence>
<evidence type="ECO:0000313" key="1">
    <source>
        <dbReference type="EMBL" id="KAI8669809.1"/>
    </source>
</evidence>